<sequence length="107" mass="11490">SEAQTLDRADIYEAGKKAYRKVSRGVRKTVRFTNDLIYTGVVHTVRGGGHLASTLGPAFSCALVTFLVEFVQSEDSESAATSAKNCLILMKFVRSEDAASAATSARD</sequence>
<comment type="caution">
    <text evidence="1">The sequence shown here is derived from an EMBL/GenBank/DDBJ whole genome shotgun (WGS) entry which is preliminary data.</text>
</comment>
<feature type="non-terminal residue" evidence="1">
    <location>
        <position position="1"/>
    </location>
</feature>
<evidence type="ECO:0000313" key="1">
    <source>
        <dbReference type="EMBL" id="MES1923093.1"/>
    </source>
</evidence>
<proteinExistence type="predicted"/>
<name>A0ABV2AUM9_9EUKA</name>
<evidence type="ECO:0008006" key="3">
    <source>
        <dbReference type="Google" id="ProtNLM"/>
    </source>
</evidence>
<keyword evidence="2" id="KW-1185">Reference proteome</keyword>
<dbReference type="Proteomes" id="UP001439008">
    <property type="component" value="Unassembled WGS sequence"/>
</dbReference>
<organism evidence="1 2">
    <name type="scientific">Bonamia ostreae</name>
    <dbReference type="NCBI Taxonomy" id="126728"/>
    <lineage>
        <taxon>Eukaryota</taxon>
        <taxon>Sar</taxon>
        <taxon>Rhizaria</taxon>
        <taxon>Endomyxa</taxon>
        <taxon>Ascetosporea</taxon>
        <taxon>Haplosporida</taxon>
        <taxon>Bonamia</taxon>
    </lineage>
</organism>
<dbReference type="EMBL" id="JBDODL010004630">
    <property type="protein sequence ID" value="MES1923093.1"/>
    <property type="molecule type" value="Genomic_DNA"/>
</dbReference>
<protein>
    <recommendedName>
        <fullName evidence="3">Histone H2A</fullName>
    </recommendedName>
</protein>
<reference evidence="1 2" key="1">
    <citation type="journal article" date="2024" name="BMC Biol.">
        <title>Comparative genomics of Ascetosporea gives new insight into the evolutionary basis for animal parasitism in Rhizaria.</title>
        <authorList>
            <person name="Hiltunen Thoren M."/>
            <person name="Onut-Brannstrom I."/>
            <person name="Alfjorden A."/>
            <person name="Peckova H."/>
            <person name="Swords F."/>
            <person name="Hooper C."/>
            <person name="Holzer A.S."/>
            <person name="Bass D."/>
            <person name="Burki F."/>
        </authorList>
    </citation>
    <scope>NUCLEOTIDE SEQUENCE [LARGE SCALE GENOMIC DNA]</scope>
    <source>
        <strain evidence="1">20-A016</strain>
    </source>
</reference>
<evidence type="ECO:0000313" key="2">
    <source>
        <dbReference type="Proteomes" id="UP001439008"/>
    </source>
</evidence>
<accession>A0ABV2AUM9</accession>
<gene>
    <name evidence="1" type="ORF">MHBO_004632</name>
</gene>
<feature type="non-terminal residue" evidence="1">
    <location>
        <position position="107"/>
    </location>
</feature>